<organism evidence="1 2">
    <name type="scientific">Stylosanthes scabra</name>
    <dbReference type="NCBI Taxonomy" id="79078"/>
    <lineage>
        <taxon>Eukaryota</taxon>
        <taxon>Viridiplantae</taxon>
        <taxon>Streptophyta</taxon>
        <taxon>Embryophyta</taxon>
        <taxon>Tracheophyta</taxon>
        <taxon>Spermatophyta</taxon>
        <taxon>Magnoliopsida</taxon>
        <taxon>eudicotyledons</taxon>
        <taxon>Gunneridae</taxon>
        <taxon>Pentapetalae</taxon>
        <taxon>rosids</taxon>
        <taxon>fabids</taxon>
        <taxon>Fabales</taxon>
        <taxon>Fabaceae</taxon>
        <taxon>Papilionoideae</taxon>
        <taxon>50 kb inversion clade</taxon>
        <taxon>dalbergioids sensu lato</taxon>
        <taxon>Dalbergieae</taxon>
        <taxon>Pterocarpus clade</taxon>
        <taxon>Stylosanthes</taxon>
    </lineage>
</organism>
<sequence>MTLCSKAGSSSLRTSPFHEIVAYAPEQLSGSSLGSSPDDNSSDGIKLDENEVWQFRLAYTNTWQGMVLAICPYLDRYFLASAGNT</sequence>
<name>A0ABU6Z041_9FABA</name>
<dbReference type="EMBL" id="JASCZI010253617">
    <property type="protein sequence ID" value="MED6215589.1"/>
    <property type="molecule type" value="Genomic_DNA"/>
</dbReference>
<evidence type="ECO:0000313" key="1">
    <source>
        <dbReference type="EMBL" id="MED6215589.1"/>
    </source>
</evidence>
<feature type="non-terminal residue" evidence="1">
    <location>
        <position position="85"/>
    </location>
</feature>
<protein>
    <submittedName>
        <fullName evidence="1">Uncharacterized protein</fullName>
    </submittedName>
</protein>
<reference evidence="1 2" key="1">
    <citation type="journal article" date="2023" name="Plants (Basel)">
        <title>Bridging the Gap: Combining Genomics and Transcriptomics Approaches to Understand Stylosanthes scabra, an Orphan Legume from the Brazilian Caatinga.</title>
        <authorList>
            <person name="Ferreira-Neto J.R.C."/>
            <person name="da Silva M.D."/>
            <person name="Binneck E."/>
            <person name="de Melo N.F."/>
            <person name="da Silva R.H."/>
            <person name="de Melo A.L.T.M."/>
            <person name="Pandolfi V."/>
            <person name="Bustamante F.O."/>
            <person name="Brasileiro-Vidal A.C."/>
            <person name="Benko-Iseppon A.M."/>
        </authorList>
    </citation>
    <scope>NUCLEOTIDE SEQUENCE [LARGE SCALE GENOMIC DNA]</scope>
    <source>
        <tissue evidence="1">Leaves</tissue>
    </source>
</reference>
<gene>
    <name evidence="1" type="ORF">PIB30_115173</name>
</gene>
<evidence type="ECO:0000313" key="2">
    <source>
        <dbReference type="Proteomes" id="UP001341840"/>
    </source>
</evidence>
<accession>A0ABU6Z041</accession>
<comment type="caution">
    <text evidence="1">The sequence shown here is derived from an EMBL/GenBank/DDBJ whole genome shotgun (WGS) entry which is preliminary data.</text>
</comment>
<dbReference type="Proteomes" id="UP001341840">
    <property type="component" value="Unassembled WGS sequence"/>
</dbReference>
<proteinExistence type="predicted"/>
<keyword evidence="2" id="KW-1185">Reference proteome</keyword>